<feature type="domain" description="Helicase C-terminal" evidence="13">
    <location>
        <begin position="222"/>
        <end position="382"/>
    </location>
</feature>
<keyword evidence="6" id="KW-0694">RNA-binding</keyword>
<dbReference type="FunCoup" id="A0A2R6PR60">
    <property type="interactions" value="5313"/>
</dbReference>
<evidence type="ECO:0000256" key="2">
    <source>
        <dbReference type="ARBA" id="ARBA00022741"/>
    </source>
</evidence>
<keyword evidence="7" id="KW-0539">Nucleus</keyword>
<dbReference type="Pfam" id="PF00271">
    <property type="entry name" value="Helicase_C"/>
    <property type="match status" value="1"/>
</dbReference>
<dbReference type="PROSITE" id="PS51192">
    <property type="entry name" value="HELICASE_ATP_BIND_1"/>
    <property type="match status" value="1"/>
</dbReference>
<protein>
    <submittedName>
        <fullName evidence="15">DEAD-box ATP-dependent RNA helicase</fullName>
    </submittedName>
</protein>
<dbReference type="Proteomes" id="UP000241394">
    <property type="component" value="Chromosome LG23"/>
</dbReference>
<evidence type="ECO:0000256" key="11">
    <source>
        <dbReference type="SAM" id="MobiDB-lite"/>
    </source>
</evidence>
<accession>A0A2R6PR60</accession>
<feature type="compositionally biased region" description="Basic and acidic residues" evidence="11">
    <location>
        <begin position="396"/>
        <end position="412"/>
    </location>
</feature>
<dbReference type="SUPFAM" id="SSF52540">
    <property type="entry name" value="P-loop containing nucleoside triphosphate hydrolases"/>
    <property type="match status" value="1"/>
</dbReference>
<dbReference type="InterPro" id="IPR014001">
    <property type="entry name" value="Helicase_ATP-bd"/>
</dbReference>
<dbReference type="InterPro" id="IPR044765">
    <property type="entry name" value="DDX47/Rrp3_DEADc"/>
</dbReference>
<reference evidence="15 16" key="1">
    <citation type="submission" date="2017-07" db="EMBL/GenBank/DDBJ databases">
        <title>An improved, manually edited Actinidia chinensis var. chinensis (kiwifruit) genome highlights the challenges associated with draft genomes and gene prediction in plants.</title>
        <authorList>
            <person name="Pilkington S."/>
            <person name="Crowhurst R."/>
            <person name="Hilario E."/>
            <person name="Nardozza S."/>
            <person name="Fraser L."/>
            <person name="Peng Y."/>
            <person name="Gunaseelan K."/>
            <person name="Simpson R."/>
            <person name="Tahir J."/>
            <person name="Deroles S."/>
            <person name="Templeton K."/>
            <person name="Luo Z."/>
            <person name="Davy M."/>
            <person name="Cheng C."/>
            <person name="Mcneilage M."/>
            <person name="Scaglione D."/>
            <person name="Liu Y."/>
            <person name="Zhang Q."/>
            <person name="Datson P."/>
            <person name="De Silva N."/>
            <person name="Gardiner S."/>
            <person name="Bassett H."/>
            <person name="Chagne D."/>
            <person name="Mccallum J."/>
            <person name="Dzierzon H."/>
            <person name="Deng C."/>
            <person name="Wang Y.-Y."/>
            <person name="Barron N."/>
            <person name="Manako K."/>
            <person name="Bowen J."/>
            <person name="Foster T."/>
            <person name="Erridge Z."/>
            <person name="Tiffin H."/>
            <person name="Waite C."/>
            <person name="Davies K."/>
            <person name="Grierson E."/>
            <person name="Laing W."/>
            <person name="Kirk R."/>
            <person name="Chen X."/>
            <person name="Wood M."/>
            <person name="Montefiori M."/>
            <person name="Brummell D."/>
            <person name="Schwinn K."/>
            <person name="Catanach A."/>
            <person name="Fullerton C."/>
            <person name="Li D."/>
            <person name="Meiyalaghan S."/>
            <person name="Nieuwenhuizen N."/>
            <person name="Read N."/>
            <person name="Prakash R."/>
            <person name="Hunter D."/>
            <person name="Zhang H."/>
            <person name="Mckenzie M."/>
            <person name="Knabel M."/>
            <person name="Harris A."/>
            <person name="Allan A."/>
            <person name="Chen A."/>
            <person name="Janssen B."/>
            <person name="Plunkett B."/>
            <person name="Dwamena C."/>
            <person name="Voogd C."/>
            <person name="Leif D."/>
            <person name="Lafferty D."/>
            <person name="Souleyre E."/>
            <person name="Varkonyi-Gasic E."/>
            <person name="Gambi F."/>
            <person name="Hanley J."/>
            <person name="Yao J.-L."/>
            <person name="Cheung J."/>
            <person name="David K."/>
            <person name="Warren B."/>
            <person name="Marsh K."/>
            <person name="Snowden K."/>
            <person name="Lin-Wang K."/>
            <person name="Brian L."/>
            <person name="Martinez-Sanchez M."/>
            <person name="Wang M."/>
            <person name="Ileperuma N."/>
            <person name="Macnee N."/>
            <person name="Campin R."/>
            <person name="Mcatee P."/>
            <person name="Drummond R."/>
            <person name="Espley R."/>
            <person name="Ireland H."/>
            <person name="Wu R."/>
            <person name="Atkinson R."/>
            <person name="Karunairetnam S."/>
            <person name="Bulley S."/>
            <person name="Chunkath S."/>
            <person name="Hanley Z."/>
            <person name="Storey R."/>
            <person name="Thrimawithana A."/>
            <person name="Thomson S."/>
            <person name="David C."/>
            <person name="Testolin R."/>
        </authorList>
    </citation>
    <scope>NUCLEOTIDE SEQUENCE [LARGE SCALE GENOMIC DNA]</scope>
    <source>
        <strain evidence="16">cv. Red5</strain>
        <tissue evidence="15">Young leaf</tissue>
    </source>
</reference>
<evidence type="ECO:0000259" key="12">
    <source>
        <dbReference type="PROSITE" id="PS51192"/>
    </source>
</evidence>
<gene>
    <name evidence="15" type="ORF">CEY00_Acc26266</name>
</gene>
<dbReference type="PANTHER" id="PTHR47959">
    <property type="entry name" value="ATP-DEPENDENT RNA HELICASE RHLE-RELATED"/>
    <property type="match status" value="1"/>
</dbReference>
<evidence type="ECO:0000256" key="3">
    <source>
        <dbReference type="ARBA" id="ARBA00022801"/>
    </source>
</evidence>
<dbReference type="FunFam" id="3.40.50.300:FF:000681">
    <property type="entry name" value="probable ATP-dependent RNA helicase DDX47"/>
    <property type="match status" value="1"/>
</dbReference>
<feature type="region of interest" description="Disordered" evidence="11">
    <location>
        <begin position="396"/>
        <end position="434"/>
    </location>
</feature>
<dbReference type="InterPro" id="IPR014014">
    <property type="entry name" value="RNA_helicase_DEAD_Q_motif"/>
</dbReference>
<keyword evidence="16" id="KW-1185">Reference proteome</keyword>
<feature type="domain" description="Helicase ATP-binding" evidence="12">
    <location>
        <begin position="40"/>
        <end position="211"/>
    </location>
</feature>
<dbReference type="STRING" id="1590841.A0A2R6PR60"/>
<name>A0A2R6PR60_ACTCC</name>
<dbReference type="PROSITE" id="PS00039">
    <property type="entry name" value="DEAD_ATP_HELICASE"/>
    <property type="match status" value="1"/>
</dbReference>
<evidence type="ECO:0000256" key="9">
    <source>
        <dbReference type="PROSITE-ProRule" id="PRU00552"/>
    </source>
</evidence>
<dbReference type="OMA" id="NECTDRS"/>
<dbReference type="InterPro" id="IPR000629">
    <property type="entry name" value="RNA-helicase_DEAD-box_CS"/>
</dbReference>
<dbReference type="CDD" id="cd18787">
    <property type="entry name" value="SF2_C_DEAD"/>
    <property type="match status" value="1"/>
</dbReference>
<evidence type="ECO:0000256" key="1">
    <source>
        <dbReference type="ARBA" id="ARBA00004123"/>
    </source>
</evidence>
<dbReference type="EMBL" id="NKQK01000023">
    <property type="protein sequence ID" value="PSR95509.1"/>
    <property type="molecule type" value="Genomic_DNA"/>
</dbReference>
<dbReference type="GO" id="GO:0003723">
    <property type="term" value="F:RNA binding"/>
    <property type="evidence" value="ECO:0007669"/>
    <property type="project" value="UniProtKB-KW"/>
</dbReference>
<dbReference type="GO" id="GO:0005634">
    <property type="term" value="C:nucleus"/>
    <property type="evidence" value="ECO:0007669"/>
    <property type="project" value="UniProtKB-SubCell"/>
</dbReference>
<evidence type="ECO:0000313" key="15">
    <source>
        <dbReference type="EMBL" id="PSR95509.1"/>
    </source>
</evidence>
<evidence type="ECO:0000259" key="13">
    <source>
        <dbReference type="PROSITE" id="PS51194"/>
    </source>
</evidence>
<keyword evidence="4 10" id="KW-0347">Helicase</keyword>
<evidence type="ECO:0000256" key="5">
    <source>
        <dbReference type="ARBA" id="ARBA00022840"/>
    </source>
</evidence>
<dbReference type="Gramene" id="PSR95509">
    <property type="protein sequence ID" value="PSR95509"/>
    <property type="gene ID" value="CEY00_Acc26266"/>
</dbReference>
<dbReference type="Gene3D" id="3.40.50.300">
    <property type="entry name" value="P-loop containing nucleotide triphosphate hydrolases"/>
    <property type="match status" value="2"/>
</dbReference>
<dbReference type="InterPro" id="IPR011545">
    <property type="entry name" value="DEAD/DEAH_box_helicase_dom"/>
</dbReference>
<dbReference type="InterPro" id="IPR001650">
    <property type="entry name" value="Helicase_C-like"/>
</dbReference>
<dbReference type="AlphaFoldDB" id="A0A2R6PR60"/>
<sequence>MEEGKEEVKSFNDLGVCEQLVEACDNLGWKHPSKIQAEAIPHALEGKDLIGLAQTGSGKTGAFALPILQALLETPQAFFACVLSPTRELAIQIAEQFEALGSGIGVKCAVLVGGIDHMQQSIALGKRPHIVVATPGRLSDHLSNTKGFSLRTLKYLVLDEADRLLNDDFEKAIDEILEVIPRERKTYLFSATMTKKVRKLQRACLRNPVKIEAASKYSTVDTLKQQYIFVPDKHKDCYLVYILTEMSGSMSMVFTRTCDSTRLLALMLRNLGMRAIPISGHMNQAKRLGALNKFKAGECNILVCTDVASRGLDIPSVDMVINYNVPSNSKDYIHRVGRTARAGRTGVAISVVNQYELEWYIQIEKLIGKKLPKFPAHEEEVLLLLERVSEAKRISHMKIKEPGGKRNRKGGDDDGEEEIGRYLNGKLSKKSKKR</sequence>
<dbReference type="PROSITE" id="PS51195">
    <property type="entry name" value="Q_MOTIF"/>
    <property type="match status" value="1"/>
</dbReference>
<dbReference type="GO" id="GO:0016787">
    <property type="term" value="F:hydrolase activity"/>
    <property type="evidence" value="ECO:0007669"/>
    <property type="project" value="UniProtKB-KW"/>
</dbReference>
<evidence type="ECO:0000256" key="7">
    <source>
        <dbReference type="ARBA" id="ARBA00023242"/>
    </source>
</evidence>
<keyword evidence="5 10" id="KW-0067">ATP-binding</keyword>
<comment type="similarity">
    <text evidence="8">Belongs to the DEAD box helicase family. DDX47/RRP3 subfamily.</text>
</comment>
<organism evidence="15 16">
    <name type="scientific">Actinidia chinensis var. chinensis</name>
    <name type="common">Chinese soft-hair kiwi</name>
    <dbReference type="NCBI Taxonomy" id="1590841"/>
    <lineage>
        <taxon>Eukaryota</taxon>
        <taxon>Viridiplantae</taxon>
        <taxon>Streptophyta</taxon>
        <taxon>Embryophyta</taxon>
        <taxon>Tracheophyta</taxon>
        <taxon>Spermatophyta</taxon>
        <taxon>Magnoliopsida</taxon>
        <taxon>eudicotyledons</taxon>
        <taxon>Gunneridae</taxon>
        <taxon>Pentapetalae</taxon>
        <taxon>asterids</taxon>
        <taxon>Ericales</taxon>
        <taxon>Actinidiaceae</taxon>
        <taxon>Actinidia</taxon>
    </lineage>
</organism>
<dbReference type="SMART" id="SM00490">
    <property type="entry name" value="HELICc"/>
    <property type="match status" value="1"/>
</dbReference>
<dbReference type="SMART" id="SM00487">
    <property type="entry name" value="DEXDc"/>
    <property type="match status" value="1"/>
</dbReference>
<feature type="short sequence motif" description="Q motif" evidence="9">
    <location>
        <begin position="9"/>
        <end position="37"/>
    </location>
</feature>
<dbReference type="PROSITE" id="PS51194">
    <property type="entry name" value="HELICASE_CTER"/>
    <property type="match status" value="1"/>
</dbReference>
<evidence type="ECO:0000256" key="8">
    <source>
        <dbReference type="ARBA" id="ARBA00024350"/>
    </source>
</evidence>
<evidence type="ECO:0000256" key="4">
    <source>
        <dbReference type="ARBA" id="ARBA00022806"/>
    </source>
</evidence>
<dbReference type="OrthoDB" id="10261904at2759"/>
<keyword evidence="2 10" id="KW-0547">Nucleotide-binding</keyword>
<dbReference type="GO" id="GO:0005524">
    <property type="term" value="F:ATP binding"/>
    <property type="evidence" value="ECO:0007669"/>
    <property type="project" value="UniProtKB-KW"/>
</dbReference>
<evidence type="ECO:0000313" key="16">
    <source>
        <dbReference type="Proteomes" id="UP000241394"/>
    </source>
</evidence>
<reference evidence="16" key="2">
    <citation type="journal article" date="2018" name="BMC Genomics">
        <title>A manually annotated Actinidia chinensis var. chinensis (kiwifruit) genome highlights the challenges associated with draft genomes and gene prediction in plants.</title>
        <authorList>
            <person name="Pilkington S.M."/>
            <person name="Crowhurst R."/>
            <person name="Hilario E."/>
            <person name="Nardozza S."/>
            <person name="Fraser L."/>
            <person name="Peng Y."/>
            <person name="Gunaseelan K."/>
            <person name="Simpson R."/>
            <person name="Tahir J."/>
            <person name="Deroles S.C."/>
            <person name="Templeton K."/>
            <person name="Luo Z."/>
            <person name="Davy M."/>
            <person name="Cheng C."/>
            <person name="McNeilage M."/>
            <person name="Scaglione D."/>
            <person name="Liu Y."/>
            <person name="Zhang Q."/>
            <person name="Datson P."/>
            <person name="De Silva N."/>
            <person name="Gardiner S.E."/>
            <person name="Bassett H."/>
            <person name="Chagne D."/>
            <person name="McCallum J."/>
            <person name="Dzierzon H."/>
            <person name="Deng C."/>
            <person name="Wang Y.Y."/>
            <person name="Barron L."/>
            <person name="Manako K."/>
            <person name="Bowen J."/>
            <person name="Foster T.M."/>
            <person name="Erridge Z.A."/>
            <person name="Tiffin H."/>
            <person name="Waite C.N."/>
            <person name="Davies K.M."/>
            <person name="Grierson E.P."/>
            <person name="Laing W.A."/>
            <person name="Kirk R."/>
            <person name="Chen X."/>
            <person name="Wood M."/>
            <person name="Montefiori M."/>
            <person name="Brummell D.A."/>
            <person name="Schwinn K.E."/>
            <person name="Catanach A."/>
            <person name="Fullerton C."/>
            <person name="Li D."/>
            <person name="Meiyalaghan S."/>
            <person name="Nieuwenhuizen N."/>
            <person name="Read N."/>
            <person name="Prakash R."/>
            <person name="Hunter D."/>
            <person name="Zhang H."/>
            <person name="McKenzie M."/>
            <person name="Knabel M."/>
            <person name="Harris A."/>
            <person name="Allan A.C."/>
            <person name="Gleave A."/>
            <person name="Chen A."/>
            <person name="Janssen B.J."/>
            <person name="Plunkett B."/>
            <person name="Ampomah-Dwamena C."/>
            <person name="Voogd C."/>
            <person name="Leif D."/>
            <person name="Lafferty D."/>
            <person name="Souleyre E.J.F."/>
            <person name="Varkonyi-Gasic E."/>
            <person name="Gambi F."/>
            <person name="Hanley J."/>
            <person name="Yao J.L."/>
            <person name="Cheung J."/>
            <person name="David K.M."/>
            <person name="Warren B."/>
            <person name="Marsh K."/>
            <person name="Snowden K.C."/>
            <person name="Lin-Wang K."/>
            <person name="Brian L."/>
            <person name="Martinez-Sanchez M."/>
            <person name="Wang M."/>
            <person name="Ileperuma N."/>
            <person name="Macnee N."/>
            <person name="Campin R."/>
            <person name="McAtee P."/>
            <person name="Drummond R.S.M."/>
            <person name="Espley R.V."/>
            <person name="Ireland H.S."/>
            <person name="Wu R."/>
            <person name="Atkinson R.G."/>
            <person name="Karunairetnam S."/>
            <person name="Bulley S."/>
            <person name="Chunkath S."/>
            <person name="Hanley Z."/>
            <person name="Storey R."/>
            <person name="Thrimawithana A.H."/>
            <person name="Thomson S."/>
            <person name="David C."/>
            <person name="Testolin R."/>
            <person name="Huang H."/>
            <person name="Hellens R.P."/>
            <person name="Schaffer R.J."/>
        </authorList>
    </citation>
    <scope>NUCLEOTIDE SEQUENCE [LARGE SCALE GENOMIC DNA]</scope>
    <source>
        <strain evidence="16">cv. Red5</strain>
    </source>
</reference>
<dbReference type="InterPro" id="IPR027417">
    <property type="entry name" value="P-loop_NTPase"/>
</dbReference>
<proteinExistence type="inferred from homology"/>
<dbReference type="GO" id="GO:0003724">
    <property type="term" value="F:RNA helicase activity"/>
    <property type="evidence" value="ECO:0007669"/>
    <property type="project" value="InterPro"/>
</dbReference>
<dbReference type="PANTHER" id="PTHR47959:SF24">
    <property type="entry name" value="ATP-DEPENDENT RNA HELICASE"/>
    <property type="match status" value="1"/>
</dbReference>
<keyword evidence="3 10" id="KW-0378">Hydrolase</keyword>
<feature type="domain" description="DEAD-box RNA helicase Q" evidence="14">
    <location>
        <begin position="9"/>
        <end position="37"/>
    </location>
</feature>
<evidence type="ECO:0000256" key="10">
    <source>
        <dbReference type="RuleBase" id="RU000492"/>
    </source>
</evidence>
<evidence type="ECO:0000259" key="14">
    <source>
        <dbReference type="PROSITE" id="PS51195"/>
    </source>
</evidence>
<evidence type="ECO:0000256" key="6">
    <source>
        <dbReference type="ARBA" id="ARBA00022884"/>
    </source>
</evidence>
<dbReference type="InParanoid" id="A0A2R6PR60"/>
<comment type="subcellular location">
    <subcellularLocation>
        <location evidence="1">Nucleus</location>
    </subcellularLocation>
</comment>
<comment type="caution">
    <text evidence="15">The sequence shown here is derived from an EMBL/GenBank/DDBJ whole genome shotgun (WGS) entry which is preliminary data.</text>
</comment>
<dbReference type="Pfam" id="PF00270">
    <property type="entry name" value="DEAD"/>
    <property type="match status" value="1"/>
</dbReference>
<dbReference type="InterPro" id="IPR050079">
    <property type="entry name" value="DEAD_box_RNA_helicase"/>
</dbReference>
<dbReference type="GO" id="GO:0005829">
    <property type="term" value="C:cytosol"/>
    <property type="evidence" value="ECO:0007669"/>
    <property type="project" value="TreeGrafter"/>
</dbReference>
<dbReference type="CDD" id="cd17954">
    <property type="entry name" value="DEADc_DDX47"/>
    <property type="match status" value="1"/>
</dbReference>